<dbReference type="EMBL" id="RQTK01000011">
    <property type="protein sequence ID" value="RUS91473.1"/>
    <property type="molecule type" value="Genomic_DNA"/>
</dbReference>
<gene>
    <name evidence="1" type="ORF">EGW08_000797</name>
</gene>
<sequence>MDSPMDELFDRIQGSQIQQESTFVPFYSFYKQRGTYPSFMKGNFHGRVDQAILRNQARFFDNNIFTTSYIMTILLEVFSHSGFHKPSEGQMLLGMDSFLDYKDKNRPTNHSIYSFWPLKYNPSKQFWSADPANTFPYLEMMDFLPVKEIAYILRGFGLKDIDEFLEYFHADHKENEELLFLPADQDTSSIHMAFGATLRNMKEEFPKAWAVWSARNSKTSSVLEAFKQYSYRPFSGDPDSNSIDPRTYFYLREFLHAAKEKGEDVALITTWAQTLSQQRRETGRGATMVRGINNVCLGVVAHAVLAITRAVTSGVFPESLVAEDPLMRQIYLNSSSLLAFQLDRNLTGRPDLALMYYPTRVQFEWMVSRTLAELEVAKARQGGLSSLLQTVYETLQPSARAAVTDRILEAVQADSAGRAYFEDFLGTADLSPLGEQVSTGEDRIFCTALAVNTLLNVCISLIWDNNTPAAVKETVSRAVQWLAHNALSGQYKPHGAFFSSSFKWSRTLPYRYPGNRYEFINGTEIFPWSRYPPDHRTSYMVRGYIPPGEYRDLLGRKQFGLPVPRDFHGFNADHTKYMWIWDSEPYTYSVTLLALAKYRSLVK</sequence>
<name>A0A3S1I3C8_ELYCH</name>
<reference evidence="1 2" key="1">
    <citation type="submission" date="2019-01" db="EMBL/GenBank/DDBJ databases">
        <title>A draft genome assembly of the solar-powered sea slug Elysia chlorotica.</title>
        <authorList>
            <person name="Cai H."/>
            <person name="Li Q."/>
            <person name="Fang X."/>
            <person name="Li J."/>
            <person name="Curtis N.E."/>
            <person name="Altenburger A."/>
            <person name="Shibata T."/>
            <person name="Feng M."/>
            <person name="Maeda T."/>
            <person name="Schwartz J.A."/>
            <person name="Shigenobu S."/>
            <person name="Lundholm N."/>
            <person name="Nishiyama T."/>
            <person name="Yang H."/>
            <person name="Hasebe M."/>
            <person name="Li S."/>
            <person name="Pierce S.K."/>
            <person name="Wang J."/>
        </authorList>
    </citation>
    <scope>NUCLEOTIDE SEQUENCE [LARGE SCALE GENOMIC DNA]</scope>
    <source>
        <strain evidence="1">EC2010</strain>
        <tissue evidence="1">Whole organism of an adult</tissue>
    </source>
</reference>
<evidence type="ECO:0000313" key="1">
    <source>
        <dbReference type="EMBL" id="RUS91473.1"/>
    </source>
</evidence>
<comment type="caution">
    <text evidence="1">The sequence shown here is derived from an EMBL/GenBank/DDBJ whole genome shotgun (WGS) entry which is preliminary data.</text>
</comment>
<keyword evidence="2" id="KW-1185">Reference proteome</keyword>
<organism evidence="1 2">
    <name type="scientific">Elysia chlorotica</name>
    <name type="common">Eastern emerald elysia</name>
    <name type="synonym">Sea slug</name>
    <dbReference type="NCBI Taxonomy" id="188477"/>
    <lineage>
        <taxon>Eukaryota</taxon>
        <taxon>Metazoa</taxon>
        <taxon>Spiralia</taxon>
        <taxon>Lophotrochozoa</taxon>
        <taxon>Mollusca</taxon>
        <taxon>Gastropoda</taxon>
        <taxon>Heterobranchia</taxon>
        <taxon>Euthyneura</taxon>
        <taxon>Panpulmonata</taxon>
        <taxon>Sacoglossa</taxon>
        <taxon>Placobranchoidea</taxon>
        <taxon>Plakobranchidae</taxon>
        <taxon>Elysia</taxon>
    </lineage>
</organism>
<protein>
    <submittedName>
        <fullName evidence="1">Uncharacterized protein</fullName>
    </submittedName>
</protein>
<accession>A0A3S1I3C8</accession>
<dbReference type="Proteomes" id="UP000271974">
    <property type="component" value="Unassembled WGS sequence"/>
</dbReference>
<proteinExistence type="predicted"/>
<evidence type="ECO:0000313" key="2">
    <source>
        <dbReference type="Proteomes" id="UP000271974"/>
    </source>
</evidence>
<dbReference type="OrthoDB" id="10025474at2759"/>
<dbReference type="AlphaFoldDB" id="A0A3S1I3C8"/>